<name>A0A9X6NDZ9_HYPEX</name>
<dbReference type="SUPFAM" id="SSF50494">
    <property type="entry name" value="Trypsin-like serine proteases"/>
    <property type="match status" value="1"/>
</dbReference>
<keyword evidence="6" id="KW-1185">Reference proteome</keyword>
<dbReference type="InterPro" id="IPR001254">
    <property type="entry name" value="Trypsin_dom"/>
</dbReference>
<organism evidence="5 6">
    <name type="scientific">Hypsibius exemplaris</name>
    <name type="common">Freshwater tardigrade</name>
    <dbReference type="NCBI Taxonomy" id="2072580"/>
    <lineage>
        <taxon>Eukaryota</taxon>
        <taxon>Metazoa</taxon>
        <taxon>Ecdysozoa</taxon>
        <taxon>Tardigrada</taxon>
        <taxon>Eutardigrada</taxon>
        <taxon>Parachela</taxon>
        <taxon>Hypsibioidea</taxon>
        <taxon>Hypsibiidae</taxon>
        <taxon>Hypsibius</taxon>
    </lineage>
</organism>
<dbReference type="PROSITE" id="PS50240">
    <property type="entry name" value="TRYPSIN_DOM"/>
    <property type="match status" value="1"/>
</dbReference>
<gene>
    <name evidence="5" type="ORF">BV898_15457</name>
</gene>
<dbReference type="Gene3D" id="2.40.10.10">
    <property type="entry name" value="Trypsin-like serine proteases"/>
    <property type="match status" value="1"/>
</dbReference>
<comment type="caution">
    <text evidence="5">The sequence shown here is derived from an EMBL/GenBank/DDBJ whole genome shotgun (WGS) entry which is preliminary data.</text>
</comment>
<evidence type="ECO:0000313" key="5">
    <source>
        <dbReference type="EMBL" id="OWA50956.1"/>
    </source>
</evidence>
<protein>
    <recommendedName>
        <fullName evidence="4">Peptidase S1 domain-containing protein</fullName>
    </recommendedName>
</protein>
<sequence>MPLLLFTCVFTKTDATFNECERTAVQILSTLIRKNDLLDKNQLKIKGGSHNPHNSPAVSISNIQIHPRYNNYNAGTHLQHDIALLTLAKAIEIGNEKVEYISLPPPGKKLCTGEEDLAWIAGWGYTKRNYEADLTRVTPPVILQVARVELISRRACQSIYPKFNFTEHIICTDSTNTDVCQGDSGGALFEEYLVLNRTTGLTTKKHRILGIVSGSSKGCGTASQASIFTGVAGYVESMISPALTKCLTKC</sequence>
<dbReference type="InterPro" id="IPR009003">
    <property type="entry name" value="Peptidase_S1_PA"/>
</dbReference>
<feature type="signal peptide" evidence="3">
    <location>
        <begin position="1"/>
        <end position="15"/>
    </location>
</feature>
<proteinExistence type="inferred from homology"/>
<dbReference type="Pfam" id="PF00089">
    <property type="entry name" value="Trypsin"/>
    <property type="match status" value="1"/>
</dbReference>
<dbReference type="Proteomes" id="UP000192578">
    <property type="component" value="Unassembled WGS sequence"/>
</dbReference>
<reference evidence="6" key="1">
    <citation type="submission" date="2017-01" db="EMBL/GenBank/DDBJ databases">
        <title>Comparative genomics of anhydrobiosis in the tardigrade Hypsibius dujardini.</title>
        <authorList>
            <person name="Yoshida Y."/>
            <person name="Koutsovoulos G."/>
            <person name="Laetsch D."/>
            <person name="Stevens L."/>
            <person name="Kumar S."/>
            <person name="Horikawa D."/>
            <person name="Ishino K."/>
            <person name="Komine S."/>
            <person name="Tomita M."/>
            <person name="Blaxter M."/>
            <person name="Arakawa K."/>
        </authorList>
    </citation>
    <scope>NUCLEOTIDE SEQUENCE [LARGE SCALE GENOMIC DNA]</scope>
    <source>
        <strain evidence="6">Z151</strain>
    </source>
</reference>
<feature type="chain" id="PRO_5040774156" description="Peptidase S1 domain-containing protein" evidence="3">
    <location>
        <begin position="16"/>
        <end position="250"/>
    </location>
</feature>
<dbReference type="GO" id="GO:0004252">
    <property type="term" value="F:serine-type endopeptidase activity"/>
    <property type="evidence" value="ECO:0007669"/>
    <property type="project" value="InterPro"/>
</dbReference>
<dbReference type="InterPro" id="IPR051487">
    <property type="entry name" value="Ser/Thr_Proteases_Immune/Dev"/>
</dbReference>
<keyword evidence="3" id="KW-0732">Signal</keyword>
<evidence type="ECO:0000256" key="1">
    <source>
        <dbReference type="ARBA" id="ARBA00023157"/>
    </source>
</evidence>
<dbReference type="InterPro" id="IPR043504">
    <property type="entry name" value="Peptidase_S1_PA_chymotrypsin"/>
</dbReference>
<accession>A0A9X6NDZ9</accession>
<dbReference type="GO" id="GO:0006508">
    <property type="term" value="P:proteolysis"/>
    <property type="evidence" value="ECO:0007669"/>
    <property type="project" value="InterPro"/>
</dbReference>
<evidence type="ECO:0000313" key="6">
    <source>
        <dbReference type="Proteomes" id="UP000192578"/>
    </source>
</evidence>
<dbReference type="PANTHER" id="PTHR24256">
    <property type="entry name" value="TRYPTASE-RELATED"/>
    <property type="match status" value="1"/>
</dbReference>
<dbReference type="OrthoDB" id="546450at2759"/>
<dbReference type="InterPro" id="IPR033116">
    <property type="entry name" value="TRYPSIN_SER"/>
</dbReference>
<evidence type="ECO:0000256" key="2">
    <source>
        <dbReference type="ARBA" id="ARBA00024195"/>
    </source>
</evidence>
<dbReference type="SMART" id="SM00020">
    <property type="entry name" value="Tryp_SPc"/>
    <property type="match status" value="1"/>
</dbReference>
<evidence type="ECO:0000259" key="4">
    <source>
        <dbReference type="PROSITE" id="PS50240"/>
    </source>
</evidence>
<evidence type="ECO:0000256" key="3">
    <source>
        <dbReference type="SAM" id="SignalP"/>
    </source>
</evidence>
<comment type="similarity">
    <text evidence="2">Belongs to the peptidase S1 family. CLIP subfamily.</text>
</comment>
<feature type="domain" description="Peptidase S1" evidence="4">
    <location>
        <begin position="16"/>
        <end position="244"/>
    </location>
</feature>
<dbReference type="EMBL" id="MTYJ01000209">
    <property type="protein sequence ID" value="OWA50956.1"/>
    <property type="molecule type" value="Genomic_DNA"/>
</dbReference>
<dbReference type="AlphaFoldDB" id="A0A9X6NDZ9"/>
<keyword evidence="1" id="KW-1015">Disulfide bond</keyword>
<dbReference type="PROSITE" id="PS00135">
    <property type="entry name" value="TRYPSIN_SER"/>
    <property type="match status" value="1"/>
</dbReference>